<reference evidence="2 3" key="1">
    <citation type="journal article" date="2019" name="Commun. Biol.">
        <title>The bagworm genome reveals a unique fibroin gene that provides high tensile strength.</title>
        <authorList>
            <person name="Kono N."/>
            <person name="Nakamura H."/>
            <person name="Ohtoshi R."/>
            <person name="Tomita M."/>
            <person name="Numata K."/>
            <person name="Arakawa K."/>
        </authorList>
    </citation>
    <scope>NUCLEOTIDE SEQUENCE [LARGE SCALE GENOMIC DNA]</scope>
</reference>
<feature type="region of interest" description="Disordered" evidence="1">
    <location>
        <begin position="1"/>
        <end position="27"/>
    </location>
</feature>
<dbReference type="Proteomes" id="UP000299102">
    <property type="component" value="Unassembled WGS sequence"/>
</dbReference>
<evidence type="ECO:0008006" key="4">
    <source>
        <dbReference type="Google" id="ProtNLM"/>
    </source>
</evidence>
<dbReference type="EMBL" id="BGZK01000709">
    <property type="protein sequence ID" value="GBP57119.1"/>
    <property type="molecule type" value="Genomic_DNA"/>
</dbReference>
<evidence type="ECO:0000313" key="2">
    <source>
        <dbReference type="EMBL" id="GBP57119.1"/>
    </source>
</evidence>
<name>A0A4C1X418_EUMVA</name>
<proteinExistence type="predicted"/>
<sequence>MAAPRAHQPAGRKPRASGGITRTGVPQGSTLSPMLSAYVNDILRPKTSVQLALFADDTVLDASERFFDIASSYPNPLLISAISYEPHPPLHFCRKPRNVLLDPPDLTVEMKKLIEINKTTTD</sequence>
<protein>
    <recommendedName>
        <fullName evidence="4">RNA-directed DNA polymerase from transposon BS</fullName>
    </recommendedName>
</protein>
<comment type="caution">
    <text evidence="2">The sequence shown here is derived from an EMBL/GenBank/DDBJ whole genome shotgun (WGS) entry which is preliminary data.</text>
</comment>
<organism evidence="2 3">
    <name type="scientific">Eumeta variegata</name>
    <name type="common">Bagworm moth</name>
    <name type="synonym">Eumeta japonica</name>
    <dbReference type="NCBI Taxonomy" id="151549"/>
    <lineage>
        <taxon>Eukaryota</taxon>
        <taxon>Metazoa</taxon>
        <taxon>Ecdysozoa</taxon>
        <taxon>Arthropoda</taxon>
        <taxon>Hexapoda</taxon>
        <taxon>Insecta</taxon>
        <taxon>Pterygota</taxon>
        <taxon>Neoptera</taxon>
        <taxon>Endopterygota</taxon>
        <taxon>Lepidoptera</taxon>
        <taxon>Glossata</taxon>
        <taxon>Ditrysia</taxon>
        <taxon>Tineoidea</taxon>
        <taxon>Psychidae</taxon>
        <taxon>Oiketicinae</taxon>
        <taxon>Eumeta</taxon>
    </lineage>
</organism>
<gene>
    <name evidence="2" type="ORF">EVAR_33362_1</name>
</gene>
<evidence type="ECO:0000256" key="1">
    <source>
        <dbReference type="SAM" id="MobiDB-lite"/>
    </source>
</evidence>
<accession>A0A4C1X418</accession>
<dbReference type="AlphaFoldDB" id="A0A4C1X418"/>
<evidence type="ECO:0000313" key="3">
    <source>
        <dbReference type="Proteomes" id="UP000299102"/>
    </source>
</evidence>
<keyword evidence="3" id="KW-1185">Reference proteome</keyword>